<dbReference type="RefSeq" id="WP_068820949.1">
    <property type="nucleotide sequence ID" value="NZ_LWHJ01000011.1"/>
</dbReference>
<feature type="transmembrane region" description="Helical" evidence="7">
    <location>
        <begin position="101"/>
        <end position="124"/>
    </location>
</feature>
<proteinExistence type="inferred from homology"/>
<keyword evidence="5 7" id="KW-1133">Transmembrane helix</keyword>
<evidence type="ECO:0000256" key="6">
    <source>
        <dbReference type="ARBA" id="ARBA00023136"/>
    </source>
</evidence>
<dbReference type="Proteomes" id="UP000078459">
    <property type="component" value="Unassembled WGS sequence"/>
</dbReference>
<evidence type="ECO:0000256" key="5">
    <source>
        <dbReference type="ARBA" id="ARBA00022989"/>
    </source>
</evidence>
<feature type="transmembrane region" description="Helical" evidence="7">
    <location>
        <begin position="70"/>
        <end position="89"/>
    </location>
</feature>
<comment type="similarity">
    <text evidence="1">Belongs to the Lgt family.</text>
</comment>
<keyword evidence="6 7" id="KW-0472">Membrane</keyword>
<accession>A0A179DLC0</accession>
<dbReference type="GO" id="GO:0042158">
    <property type="term" value="P:lipoprotein biosynthetic process"/>
    <property type="evidence" value="ECO:0007669"/>
    <property type="project" value="InterPro"/>
</dbReference>
<keyword evidence="2" id="KW-1003">Cell membrane</keyword>
<dbReference type="EMBL" id="LWHJ01000011">
    <property type="protein sequence ID" value="OAQ41917.1"/>
    <property type="molecule type" value="Genomic_DNA"/>
</dbReference>
<feature type="transmembrane region" description="Helical" evidence="7">
    <location>
        <begin position="360"/>
        <end position="379"/>
    </location>
</feature>
<dbReference type="OrthoDB" id="871140at2"/>
<evidence type="ECO:0000256" key="4">
    <source>
        <dbReference type="ARBA" id="ARBA00022692"/>
    </source>
</evidence>
<sequence length="387" mass="43313">MFPTLSYLIEYLFGINIPLPIQTFGFFVALAFVAGYWGFSEELKRREKLGQVHPIKRQVIIGEPASITELILNGLFGFIIGYKIIYGLLNYTAFVNDPQGFILSLEGNFIAGILFAALFAYWAYREKKKQQLPSPKTVTEVVHPYEMMGTFIAYAAIAGIIGAKVFDNLEYWDRFMQDPIQNLLSFSGLTYYGGLICGAFAVLYISGKNGIKAIHMADVCGPGLMLAYGVGRIGCQLAGDGDWGINNTNPKPNWFSWAPDWMWSFKYPHNVINEGVAIPGCTGKFCSELAVGVYPTPFYECVACILLFLFLWSIRKKITTPGVFFCIYLILNGLERFFIEIIRVNSKYHIGSFGFTQAELISTILVLGGSIGIVLFYIADKKRKELS</sequence>
<evidence type="ECO:0000313" key="8">
    <source>
        <dbReference type="EMBL" id="OAQ41917.1"/>
    </source>
</evidence>
<keyword evidence="9" id="KW-1185">Reference proteome</keyword>
<dbReference type="GO" id="GO:0005886">
    <property type="term" value="C:plasma membrane"/>
    <property type="evidence" value="ECO:0007669"/>
    <property type="project" value="InterPro"/>
</dbReference>
<feature type="transmembrane region" description="Helical" evidence="7">
    <location>
        <begin position="145"/>
        <end position="163"/>
    </location>
</feature>
<feature type="transmembrane region" description="Helical" evidence="7">
    <location>
        <begin position="183"/>
        <end position="206"/>
    </location>
</feature>
<evidence type="ECO:0000256" key="2">
    <source>
        <dbReference type="ARBA" id="ARBA00022475"/>
    </source>
</evidence>
<keyword evidence="4 7" id="KW-0812">Transmembrane</keyword>
<dbReference type="Pfam" id="PF01790">
    <property type="entry name" value="LGT"/>
    <property type="match status" value="1"/>
</dbReference>
<dbReference type="InterPro" id="IPR001640">
    <property type="entry name" value="Lgt"/>
</dbReference>
<dbReference type="AlphaFoldDB" id="A0A179DLC0"/>
<evidence type="ECO:0000313" key="9">
    <source>
        <dbReference type="Proteomes" id="UP000078459"/>
    </source>
</evidence>
<evidence type="ECO:0000256" key="7">
    <source>
        <dbReference type="SAM" id="Phobius"/>
    </source>
</evidence>
<reference evidence="8 9" key="2">
    <citation type="submission" date="2016-06" db="EMBL/GenBank/DDBJ databases">
        <title>Pedobacter psychrophilus sp. nov., isolated from Antarctic fragmentary rock.</title>
        <authorList>
            <person name="Svec P."/>
        </authorList>
    </citation>
    <scope>NUCLEOTIDE SEQUENCE [LARGE SCALE GENOMIC DNA]</scope>
    <source>
        <strain evidence="8 9">CCM 8644</strain>
    </source>
</reference>
<dbReference type="GO" id="GO:0008961">
    <property type="term" value="F:phosphatidylglycerol-prolipoprotein diacylglyceryl transferase activity"/>
    <property type="evidence" value="ECO:0007669"/>
    <property type="project" value="InterPro"/>
</dbReference>
<gene>
    <name evidence="8" type="ORF">A5893_02015</name>
</gene>
<comment type="caution">
    <text evidence="8">The sequence shown here is derived from an EMBL/GenBank/DDBJ whole genome shotgun (WGS) entry which is preliminary data.</text>
</comment>
<dbReference type="PANTHER" id="PTHR30589">
    <property type="entry name" value="PROLIPOPROTEIN DIACYLGLYCERYL TRANSFERASE"/>
    <property type="match status" value="1"/>
</dbReference>
<feature type="transmembrane region" description="Helical" evidence="7">
    <location>
        <begin position="320"/>
        <end position="339"/>
    </location>
</feature>
<reference evidence="8 9" key="1">
    <citation type="submission" date="2016-04" db="EMBL/GenBank/DDBJ databases">
        <authorList>
            <person name="Evans L.H."/>
            <person name="Alamgir A."/>
            <person name="Owens N."/>
            <person name="Weber N.D."/>
            <person name="Virtaneva K."/>
            <person name="Barbian K."/>
            <person name="Babar A."/>
            <person name="Rosenke K."/>
        </authorList>
    </citation>
    <scope>NUCLEOTIDE SEQUENCE [LARGE SCALE GENOMIC DNA]</scope>
    <source>
        <strain evidence="8 9">CCM 8644</strain>
    </source>
</reference>
<dbReference type="PANTHER" id="PTHR30589:SF0">
    <property type="entry name" value="PHOSPHATIDYLGLYCEROL--PROLIPOPROTEIN DIACYLGLYCERYL TRANSFERASE"/>
    <property type="match status" value="1"/>
</dbReference>
<protein>
    <submittedName>
        <fullName evidence="8">Diacylglyceryl transferase</fullName>
    </submittedName>
</protein>
<name>A0A179DLC0_9SPHI</name>
<dbReference type="STRING" id="1826909.A5893_02015"/>
<keyword evidence="3 8" id="KW-0808">Transferase</keyword>
<evidence type="ECO:0000256" key="3">
    <source>
        <dbReference type="ARBA" id="ARBA00022679"/>
    </source>
</evidence>
<feature type="transmembrane region" description="Helical" evidence="7">
    <location>
        <begin position="20"/>
        <end position="39"/>
    </location>
</feature>
<feature type="transmembrane region" description="Helical" evidence="7">
    <location>
        <begin position="297"/>
        <end position="314"/>
    </location>
</feature>
<evidence type="ECO:0000256" key="1">
    <source>
        <dbReference type="ARBA" id="ARBA00007150"/>
    </source>
</evidence>
<organism evidence="8 9">
    <name type="scientific">Pedobacter psychrophilus</name>
    <dbReference type="NCBI Taxonomy" id="1826909"/>
    <lineage>
        <taxon>Bacteria</taxon>
        <taxon>Pseudomonadati</taxon>
        <taxon>Bacteroidota</taxon>
        <taxon>Sphingobacteriia</taxon>
        <taxon>Sphingobacteriales</taxon>
        <taxon>Sphingobacteriaceae</taxon>
        <taxon>Pedobacter</taxon>
    </lineage>
</organism>